<sequence>MVTSGREKYGRIGRKETFPVAQGPLQKRNISAPIGQIWTKKIWAYRAQRDFSSGTGPAVKSTIVSILTRKTWAHREQRDLSNNPATVPLGARVSEKKIVKMKFFFPLFYINRYITAPVGQIWTKKILGFRAHRDIPNGTGPAPISTMVSVRSGRKKYGRIGRKETFPTAAGLFL</sequence>
<organism evidence="1 2">
    <name type="scientific">Vespula germanica</name>
    <name type="common">German yellow jacket</name>
    <name type="synonym">Paravespula germanica</name>
    <dbReference type="NCBI Taxonomy" id="30212"/>
    <lineage>
        <taxon>Eukaryota</taxon>
        <taxon>Metazoa</taxon>
        <taxon>Ecdysozoa</taxon>
        <taxon>Arthropoda</taxon>
        <taxon>Hexapoda</taxon>
        <taxon>Insecta</taxon>
        <taxon>Pterygota</taxon>
        <taxon>Neoptera</taxon>
        <taxon>Endopterygota</taxon>
        <taxon>Hymenoptera</taxon>
        <taxon>Apocrita</taxon>
        <taxon>Aculeata</taxon>
        <taxon>Vespoidea</taxon>
        <taxon>Vespidae</taxon>
        <taxon>Vespinae</taxon>
        <taxon>Vespula</taxon>
    </lineage>
</organism>
<protein>
    <submittedName>
        <fullName evidence="1">Uncharacterized protein</fullName>
    </submittedName>
</protein>
<comment type="caution">
    <text evidence="1">The sequence shown here is derived from an EMBL/GenBank/DDBJ whole genome shotgun (WGS) entry which is preliminary data.</text>
</comment>
<keyword evidence="2" id="KW-1185">Reference proteome</keyword>
<accession>A0A836UWI6</accession>
<dbReference type="EMBL" id="JACSDZ010000003">
    <property type="protein sequence ID" value="KAF7409544.1"/>
    <property type="molecule type" value="Genomic_DNA"/>
</dbReference>
<gene>
    <name evidence="1" type="ORF">HZH68_003925</name>
</gene>
<evidence type="ECO:0000313" key="2">
    <source>
        <dbReference type="Proteomes" id="UP000617340"/>
    </source>
</evidence>
<proteinExistence type="predicted"/>
<reference evidence="1" key="1">
    <citation type="journal article" date="2020" name="G3 (Bethesda)">
        <title>High-Quality Assemblies for Three Invasive Social Wasps from the &lt;i&gt;Vespula&lt;/i&gt; Genus.</title>
        <authorList>
            <person name="Harrop T.W.R."/>
            <person name="Guhlin J."/>
            <person name="McLaughlin G.M."/>
            <person name="Permina E."/>
            <person name="Stockwell P."/>
            <person name="Gilligan J."/>
            <person name="Le Lec M.F."/>
            <person name="Gruber M.A.M."/>
            <person name="Quinn O."/>
            <person name="Lovegrove M."/>
            <person name="Duncan E.J."/>
            <person name="Remnant E.J."/>
            <person name="Van Eeckhoven J."/>
            <person name="Graham B."/>
            <person name="Knapp R.A."/>
            <person name="Langford K.W."/>
            <person name="Kronenberg Z."/>
            <person name="Press M.O."/>
            <person name="Eacker S.M."/>
            <person name="Wilson-Rankin E.E."/>
            <person name="Purcell J."/>
            <person name="Lester P.J."/>
            <person name="Dearden P.K."/>
        </authorList>
    </citation>
    <scope>NUCLEOTIDE SEQUENCE</scope>
    <source>
        <strain evidence="1">Linc-1</strain>
    </source>
</reference>
<dbReference type="AlphaFoldDB" id="A0A836UWI6"/>
<name>A0A836UWI6_VESGE</name>
<dbReference type="Proteomes" id="UP000617340">
    <property type="component" value="Unassembled WGS sequence"/>
</dbReference>
<evidence type="ECO:0000313" key="1">
    <source>
        <dbReference type="EMBL" id="KAF7409544.1"/>
    </source>
</evidence>